<protein>
    <submittedName>
        <fullName evidence="2">GNAT family N-acetyltransferase</fullName>
    </submittedName>
</protein>
<evidence type="ECO:0000259" key="1">
    <source>
        <dbReference type="PROSITE" id="PS51186"/>
    </source>
</evidence>
<proteinExistence type="predicted"/>
<dbReference type="PROSITE" id="PS51186">
    <property type="entry name" value="GNAT"/>
    <property type="match status" value="1"/>
</dbReference>
<feature type="domain" description="N-acetyltransferase" evidence="1">
    <location>
        <begin position="11"/>
        <end position="172"/>
    </location>
</feature>
<dbReference type="InterPro" id="IPR051531">
    <property type="entry name" value="N-acetyltransferase"/>
</dbReference>
<organism evidence="2 3">
    <name type="scientific">Chryseobacterium suipulveris</name>
    <dbReference type="NCBI Taxonomy" id="2929800"/>
    <lineage>
        <taxon>Bacteria</taxon>
        <taxon>Pseudomonadati</taxon>
        <taxon>Bacteroidota</taxon>
        <taxon>Flavobacteriia</taxon>
        <taxon>Flavobacteriales</taxon>
        <taxon>Weeksellaceae</taxon>
        <taxon>Chryseobacterium group</taxon>
        <taxon>Chryseobacterium</taxon>
    </lineage>
</organism>
<dbReference type="InterPro" id="IPR016181">
    <property type="entry name" value="Acyl_CoA_acyltransferase"/>
</dbReference>
<keyword evidence="3" id="KW-1185">Reference proteome</keyword>
<evidence type="ECO:0000313" key="3">
    <source>
        <dbReference type="Proteomes" id="UP000831460"/>
    </source>
</evidence>
<dbReference type="Gene3D" id="3.40.630.30">
    <property type="match status" value="1"/>
</dbReference>
<dbReference type="Pfam" id="PF13302">
    <property type="entry name" value="Acetyltransf_3"/>
    <property type="match status" value="1"/>
</dbReference>
<dbReference type="EMBL" id="CP094532">
    <property type="protein sequence ID" value="UOE41202.1"/>
    <property type="molecule type" value="Genomic_DNA"/>
</dbReference>
<dbReference type="PANTHER" id="PTHR43792">
    <property type="entry name" value="GNAT FAMILY, PUTATIVE (AFU_ORTHOLOGUE AFUA_3G00765)-RELATED-RELATED"/>
    <property type="match status" value="1"/>
</dbReference>
<dbReference type="PANTHER" id="PTHR43792:SF1">
    <property type="entry name" value="N-ACETYLTRANSFERASE DOMAIN-CONTAINING PROTEIN"/>
    <property type="match status" value="1"/>
</dbReference>
<dbReference type="RefSeq" id="WP_243549722.1">
    <property type="nucleotide sequence ID" value="NZ_CP094532.1"/>
</dbReference>
<dbReference type="SUPFAM" id="SSF55729">
    <property type="entry name" value="Acyl-CoA N-acyltransferases (Nat)"/>
    <property type="match status" value="1"/>
</dbReference>
<gene>
    <name evidence="2" type="ORF">MTP09_00740</name>
</gene>
<evidence type="ECO:0000313" key="2">
    <source>
        <dbReference type="EMBL" id="UOE41202.1"/>
    </source>
</evidence>
<accession>A0ABY4BPV2</accession>
<dbReference type="Proteomes" id="UP000831460">
    <property type="component" value="Chromosome"/>
</dbReference>
<sequence length="172" mass="19819">MKKQTIETERLLLQPMSTDDAEFIYELYNSPKFIEFIGDRKIRTVHDAEKYITEKFLPQLEKLGFGNYLIVLKDGNKKIGGVGIFERDGLEVHDIGFSFLPEFEGKGYGYESASKLMEIGFKEFGLKKISAITTKANISSQKLIEKLGLKFQKTVRLPNDEEELLYYETENL</sequence>
<reference evidence="2 3" key="1">
    <citation type="submission" date="2022-03" db="EMBL/GenBank/DDBJ databases">
        <title>Chryseobacterium sp. isolated from particulate matters in swine house.</title>
        <authorList>
            <person name="Won M."/>
            <person name="Kim S.-J."/>
            <person name="Kwon S.-W."/>
        </authorList>
    </citation>
    <scope>NUCLEOTIDE SEQUENCE [LARGE SCALE GENOMIC DNA]</scope>
    <source>
        <strain evidence="2 3">SC2-2</strain>
    </source>
</reference>
<dbReference type="InterPro" id="IPR000182">
    <property type="entry name" value="GNAT_dom"/>
</dbReference>
<name>A0ABY4BPV2_9FLAO</name>